<sequence length="159" mass="17590">MSSDISSRTASILPTASTPSTPLHFDAVIRTEYIEITEETHSGRKRQKRSKIQYTCTICSSWSSHHRTNAIKHVNSRHPVPISSAQSSRSTPAPTRDISTIFTPNSSLNGLRNCQTILPYCLRSASTLCHLLTTPHLHKHRIAISASILLGYSSTHLCI</sequence>
<dbReference type="Proteomes" id="UP000007129">
    <property type="component" value="Unassembled WGS sequence"/>
</dbReference>
<reference evidence="2 3" key="1">
    <citation type="journal article" date="2012" name="BMC Genomics">
        <title>Tools to kill: Genome of one of the most destructive plant pathogenic fungi Macrophomina phaseolina.</title>
        <authorList>
            <person name="Islam M.S."/>
            <person name="Haque M.S."/>
            <person name="Islam M.M."/>
            <person name="Emdad E.M."/>
            <person name="Halim A."/>
            <person name="Hossen Q.M.M."/>
            <person name="Hossain M.Z."/>
            <person name="Ahmed B."/>
            <person name="Rahim S."/>
            <person name="Rahman M.S."/>
            <person name="Alam M.M."/>
            <person name="Hou S."/>
            <person name="Wan X."/>
            <person name="Saito J.A."/>
            <person name="Alam M."/>
        </authorList>
    </citation>
    <scope>NUCLEOTIDE SEQUENCE [LARGE SCALE GENOMIC DNA]</scope>
    <source>
        <strain evidence="2 3">MS6</strain>
    </source>
</reference>
<dbReference type="AlphaFoldDB" id="K2R4Y0"/>
<accession>K2R4Y0</accession>
<gene>
    <name evidence="2" type="ORF">MPH_13719</name>
</gene>
<name>K2R4Y0_MACPH</name>
<dbReference type="InParanoid" id="K2R4Y0"/>
<proteinExistence type="predicted"/>
<protein>
    <submittedName>
        <fullName evidence="2">Uncharacterized protein</fullName>
    </submittedName>
</protein>
<evidence type="ECO:0000313" key="3">
    <source>
        <dbReference type="Proteomes" id="UP000007129"/>
    </source>
</evidence>
<dbReference type="VEuPathDB" id="FungiDB:MPH_13719"/>
<dbReference type="OrthoDB" id="3941648at2759"/>
<feature type="region of interest" description="Disordered" evidence="1">
    <location>
        <begin position="77"/>
        <end position="97"/>
    </location>
</feature>
<organism evidence="2 3">
    <name type="scientific">Macrophomina phaseolina (strain MS6)</name>
    <name type="common">Charcoal rot fungus</name>
    <dbReference type="NCBI Taxonomy" id="1126212"/>
    <lineage>
        <taxon>Eukaryota</taxon>
        <taxon>Fungi</taxon>
        <taxon>Dikarya</taxon>
        <taxon>Ascomycota</taxon>
        <taxon>Pezizomycotina</taxon>
        <taxon>Dothideomycetes</taxon>
        <taxon>Dothideomycetes incertae sedis</taxon>
        <taxon>Botryosphaeriales</taxon>
        <taxon>Botryosphaeriaceae</taxon>
        <taxon>Macrophomina</taxon>
    </lineage>
</organism>
<dbReference type="EMBL" id="AHHD01000729">
    <property type="protein sequence ID" value="EKG09268.1"/>
    <property type="molecule type" value="Genomic_DNA"/>
</dbReference>
<feature type="compositionally biased region" description="Polar residues" evidence="1">
    <location>
        <begin position="83"/>
        <end position="97"/>
    </location>
</feature>
<evidence type="ECO:0000256" key="1">
    <source>
        <dbReference type="SAM" id="MobiDB-lite"/>
    </source>
</evidence>
<comment type="caution">
    <text evidence="2">The sequence shown here is derived from an EMBL/GenBank/DDBJ whole genome shotgun (WGS) entry which is preliminary data.</text>
</comment>
<dbReference type="HOGENOM" id="CLU_1661112_0_0_1"/>
<evidence type="ECO:0000313" key="2">
    <source>
        <dbReference type="EMBL" id="EKG09268.1"/>
    </source>
</evidence>